<accession>A0A8E2JSM5</accession>
<dbReference type="Proteomes" id="UP000250140">
    <property type="component" value="Unassembled WGS sequence"/>
</dbReference>
<organism evidence="1 2">
    <name type="scientific">Glonium stellatum</name>
    <dbReference type="NCBI Taxonomy" id="574774"/>
    <lineage>
        <taxon>Eukaryota</taxon>
        <taxon>Fungi</taxon>
        <taxon>Dikarya</taxon>
        <taxon>Ascomycota</taxon>
        <taxon>Pezizomycotina</taxon>
        <taxon>Dothideomycetes</taxon>
        <taxon>Pleosporomycetidae</taxon>
        <taxon>Gloniales</taxon>
        <taxon>Gloniaceae</taxon>
        <taxon>Glonium</taxon>
    </lineage>
</organism>
<evidence type="ECO:0000313" key="2">
    <source>
        <dbReference type="Proteomes" id="UP000250140"/>
    </source>
</evidence>
<name>A0A8E2JSM5_9PEZI</name>
<dbReference type="EMBL" id="KV749814">
    <property type="protein sequence ID" value="OCL07684.1"/>
    <property type="molecule type" value="Genomic_DNA"/>
</dbReference>
<dbReference type="AlphaFoldDB" id="A0A8E2JSM5"/>
<gene>
    <name evidence="1" type="ORF">AOQ84DRAFT_222629</name>
</gene>
<sequence length="255" mass="27304">MSHPRTPSILNESDTNSICPDTYHVPAFIQDFIQPNPHAWIIGDPDPGNHICNSRGLFTRPELKLRRNGFKLFDPPVKLKSTGPIPWPPASNMPESIRADGLEVKGMGFVELDVLDCNGEAQAARLQLKNVLFVPDLAINILSAHQLWKDGLQITTFLIATPEANYTPDNSAAPEASDAPDNSAALKTRAAPETRTIPETIAAPETRAAPENIAAQEAIAAPEAIAVLETRAAPENIAAPETSATPETIAALGTT</sequence>
<keyword evidence="2" id="KW-1185">Reference proteome</keyword>
<protein>
    <submittedName>
        <fullName evidence="1">Uncharacterized protein</fullName>
    </submittedName>
</protein>
<reference evidence="1 2" key="1">
    <citation type="journal article" date="2016" name="Nat. Commun.">
        <title>Ectomycorrhizal ecology is imprinted in the genome of the dominant symbiotic fungus Cenococcum geophilum.</title>
        <authorList>
            <consortium name="DOE Joint Genome Institute"/>
            <person name="Peter M."/>
            <person name="Kohler A."/>
            <person name="Ohm R.A."/>
            <person name="Kuo A."/>
            <person name="Krutzmann J."/>
            <person name="Morin E."/>
            <person name="Arend M."/>
            <person name="Barry K.W."/>
            <person name="Binder M."/>
            <person name="Choi C."/>
            <person name="Clum A."/>
            <person name="Copeland A."/>
            <person name="Grisel N."/>
            <person name="Haridas S."/>
            <person name="Kipfer T."/>
            <person name="LaButti K."/>
            <person name="Lindquist E."/>
            <person name="Lipzen A."/>
            <person name="Maire R."/>
            <person name="Meier B."/>
            <person name="Mihaltcheva S."/>
            <person name="Molinier V."/>
            <person name="Murat C."/>
            <person name="Poggeler S."/>
            <person name="Quandt C.A."/>
            <person name="Sperisen C."/>
            <person name="Tritt A."/>
            <person name="Tisserant E."/>
            <person name="Crous P.W."/>
            <person name="Henrissat B."/>
            <person name="Nehls U."/>
            <person name="Egli S."/>
            <person name="Spatafora J.W."/>
            <person name="Grigoriev I.V."/>
            <person name="Martin F.M."/>
        </authorList>
    </citation>
    <scope>NUCLEOTIDE SEQUENCE [LARGE SCALE GENOMIC DNA]</scope>
    <source>
        <strain evidence="1 2">CBS 207.34</strain>
    </source>
</reference>
<dbReference type="OrthoDB" id="413361at2759"/>
<feature type="non-terminal residue" evidence="1">
    <location>
        <position position="255"/>
    </location>
</feature>
<proteinExistence type="predicted"/>
<evidence type="ECO:0000313" key="1">
    <source>
        <dbReference type="EMBL" id="OCL07684.1"/>
    </source>
</evidence>